<gene>
    <name evidence="2" type="ORF">HDU87_004086</name>
</gene>
<reference evidence="2" key="1">
    <citation type="submission" date="2020-05" db="EMBL/GenBank/DDBJ databases">
        <title>Phylogenomic resolution of chytrid fungi.</title>
        <authorList>
            <person name="Stajich J.E."/>
            <person name="Amses K."/>
            <person name="Simmons R."/>
            <person name="Seto K."/>
            <person name="Myers J."/>
            <person name="Bonds A."/>
            <person name="Quandt C.A."/>
            <person name="Barry K."/>
            <person name="Liu P."/>
            <person name="Grigoriev I."/>
            <person name="Longcore J.E."/>
            <person name="James T.Y."/>
        </authorList>
    </citation>
    <scope>NUCLEOTIDE SEQUENCE</scope>
    <source>
        <strain evidence="2">JEL0379</strain>
    </source>
</reference>
<dbReference type="AlphaFoldDB" id="A0AAD5TT84"/>
<name>A0AAD5TT84_9FUNG</name>
<keyword evidence="3" id="KW-1185">Reference proteome</keyword>
<feature type="compositionally biased region" description="Acidic residues" evidence="1">
    <location>
        <begin position="8"/>
        <end position="22"/>
    </location>
</feature>
<evidence type="ECO:0000256" key="1">
    <source>
        <dbReference type="SAM" id="MobiDB-lite"/>
    </source>
</evidence>
<accession>A0AAD5TT84</accession>
<proteinExistence type="predicted"/>
<organism evidence="2 3">
    <name type="scientific">Geranomyces variabilis</name>
    <dbReference type="NCBI Taxonomy" id="109894"/>
    <lineage>
        <taxon>Eukaryota</taxon>
        <taxon>Fungi</taxon>
        <taxon>Fungi incertae sedis</taxon>
        <taxon>Chytridiomycota</taxon>
        <taxon>Chytridiomycota incertae sedis</taxon>
        <taxon>Chytridiomycetes</taxon>
        <taxon>Spizellomycetales</taxon>
        <taxon>Powellomycetaceae</taxon>
        <taxon>Geranomyces</taxon>
    </lineage>
</organism>
<evidence type="ECO:0000313" key="3">
    <source>
        <dbReference type="Proteomes" id="UP001212152"/>
    </source>
</evidence>
<feature type="compositionally biased region" description="Gly residues" evidence="1">
    <location>
        <begin position="39"/>
        <end position="50"/>
    </location>
</feature>
<evidence type="ECO:0000313" key="2">
    <source>
        <dbReference type="EMBL" id="KAJ3184683.1"/>
    </source>
</evidence>
<dbReference type="EMBL" id="JADGJQ010000003">
    <property type="protein sequence ID" value="KAJ3184683.1"/>
    <property type="molecule type" value="Genomic_DNA"/>
</dbReference>
<dbReference type="Proteomes" id="UP001212152">
    <property type="component" value="Unassembled WGS sequence"/>
</dbReference>
<sequence>MVVPAIDAYEDESAYGDGDGEGEGERSPLPPPPPLRCGGSDGSGVDGGGESSDAVGGNGNELCGDAVEAEFDEDDAQGDSKLLLLWKAAADIGGRAIAVVADEDEISGEDVRGVIMADDDVSDASDAARVRPPPFAYPFPPFPPPPPRRPSDAVAVDNAGRRGTFALRLFSFLACTRRLRIKNATSSVTATTQPAIMPTSTTSGRPVAALAVAAPPPADGDGVVPPPPPIVACCAEAITRAQHSSVGLALQNSRASAAEKNPHVLISCARLPGSQSEVVGNVTHSAVYRSTIACRFPFAESAPVAVLCVQTFALANTALSESRAVKHVS</sequence>
<feature type="region of interest" description="Disordered" evidence="1">
    <location>
        <begin position="1"/>
        <end position="64"/>
    </location>
</feature>
<comment type="caution">
    <text evidence="2">The sequence shown here is derived from an EMBL/GenBank/DDBJ whole genome shotgun (WGS) entry which is preliminary data.</text>
</comment>
<protein>
    <submittedName>
        <fullName evidence="2">Uncharacterized protein</fullName>
    </submittedName>
</protein>